<dbReference type="GeneID" id="106819124"/>
<protein>
    <submittedName>
        <fullName evidence="2">Uncharacterized protein LOC106819124</fullName>
    </submittedName>
</protein>
<proteinExistence type="predicted"/>
<dbReference type="InterPro" id="IPR051549">
    <property type="entry name" value="PEP_Utilizing_Enz"/>
</dbReference>
<dbReference type="PANTHER" id="PTHR43615:SF1">
    <property type="entry name" value="PPDK_N DOMAIN-CONTAINING PROTEIN"/>
    <property type="match status" value="1"/>
</dbReference>
<keyword evidence="1" id="KW-1185">Reference proteome</keyword>
<name>A0ABM1F4A2_PRICU</name>
<dbReference type="RefSeq" id="XP_014679273.1">
    <property type="nucleotide sequence ID" value="XM_014823787.1"/>
</dbReference>
<evidence type="ECO:0000313" key="1">
    <source>
        <dbReference type="Proteomes" id="UP000695022"/>
    </source>
</evidence>
<accession>A0ABM1F4A2</accession>
<dbReference type="Proteomes" id="UP000695022">
    <property type="component" value="Unplaced"/>
</dbReference>
<sequence>MSDLACLMSGGPNAVSGDVPASLDRLAAAIRSSAHARRFLDLNSTDAVKLLDSEQSGEIKSVYDDFLNKHGHRCVGELELREKPWRSNPEQLMSTLQAMVRQDASAQRKKKPAMSVDDALNTITSPLTPITRRILKWLVPIGQINVSQREATKNCVVLQMDKMRQGYTRLAQLMVSQTRIPDADLIFFFTHDELGELLRTRSAKLVRKAQRRRKMFPALRAIKFPEFQLRLFQRQSKTSQKKRRTIMYRTGCKEP</sequence>
<evidence type="ECO:0000313" key="2">
    <source>
        <dbReference type="RefSeq" id="XP_014679273.1"/>
    </source>
</evidence>
<dbReference type="PANTHER" id="PTHR43615">
    <property type="entry name" value="PHOSPHOENOLPYRUVATE SYNTHASE-RELATED"/>
    <property type="match status" value="1"/>
</dbReference>
<organism evidence="1 2">
    <name type="scientific">Priapulus caudatus</name>
    <name type="common">Priapulid worm</name>
    <dbReference type="NCBI Taxonomy" id="37621"/>
    <lineage>
        <taxon>Eukaryota</taxon>
        <taxon>Metazoa</taxon>
        <taxon>Ecdysozoa</taxon>
        <taxon>Scalidophora</taxon>
        <taxon>Priapulida</taxon>
        <taxon>Priapulimorpha</taxon>
        <taxon>Priapulimorphida</taxon>
        <taxon>Priapulidae</taxon>
        <taxon>Priapulus</taxon>
    </lineage>
</organism>
<reference evidence="2" key="1">
    <citation type="submission" date="2025-08" db="UniProtKB">
        <authorList>
            <consortium name="RefSeq"/>
        </authorList>
    </citation>
    <scope>IDENTIFICATION</scope>
</reference>
<gene>
    <name evidence="2" type="primary">LOC106819124</name>
</gene>